<keyword evidence="2" id="KW-0472">Membrane</keyword>
<dbReference type="InterPro" id="IPR010982">
    <property type="entry name" value="Lambda_DNA-bd_dom_sf"/>
</dbReference>
<evidence type="ECO:0000313" key="4">
    <source>
        <dbReference type="EMBL" id="MFC4617411.1"/>
    </source>
</evidence>
<organism evidence="4 5">
    <name type="scientific">Camelliibacillus cellulosilyticus</name>
    <dbReference type="NCBI Taxonomy" id="2174486"/>
    <lineage>
        <taxon>Bacteria</taxon>
        <taxon>Bacillati</taxon>
        <taxon>Bacillota</taxon>
        <taxon>Bacilli</taxon>
        <taxon>Bacillales</taxon>
        <taxon>Sporolactobacillaceae</taxon>
        <taxon>Camelliibacillus</taxon>
    </lineage>
</organism>
<dbReference type="SMART" id="SM00530">
    <property type="entry name" value="HTH_XRE"/>
    <property type="match status" value="1"/>
</dbReference>
<feature type="transmembrane region" description="Helical" evidence="2">
    <location>
        <begin position="120"/>
        <end position="141"/>
    </location>
</feature>
<sequence length="318" mass="35315">MNILINGQVFGLGELGQTLKEKREEKGLSLDDIQEMTKIQKRYLVAIEAGEYAQLPGNFYTRAFIKNYAEVLGLDPKEIFALHRAELPQLETEHENDVTPTRVRRRSREVVPKNAKFTGVLSKVLIVLAIVVILIGVWFIAQKLIARGGDKPTDTDQGIVLKNGQNIGNGKVKTDPKAEDDNQSPPSQSNDEDKPSDDDKKTTEQSLKLDRSEGQTSHYTLSGTDRFDLNIDAKDGGASWITVAKGGPSGQRLYYSFVSKGVNNRQDESFHQDLSDQGTIYIKVGSVSSTVITINGQPFEFPDNGTVQQIYIDFHKEA</sequence>
<evidence type="ECO:0000256" key="1">
    <source>
        <dbReference type="SAM" id="MobiDB-lite"/>
    </source>
</evidence>
<feature type="region of interest" description="Disordered" evidence="1">
    <location>
        <begin position="150"/>
        <end position="221"/>
    </location>
</feature>
<dbReference type="InterPro" id="IPR001387">
    <property type="entry name" value="Cro/C1-type_HTH"/>
</dbReference>
<dbReference type="PANTHER" id="PTHR34475">
    <property type="match status" value="1"/>
</dbReference>
<name>A0ABV9GGK8_9BACL</name>
<dbReference type="Pfam" id="PF13413">
    <property type="entry name" value="HTH_25"/>
    <property type="match status" value="1"/>
</dbReference>
<feature type="compositionally biased region" description="Basic and acidic residues" evidence="1">
    <location>
        <begin position="191"/>
        <end position="213"/>
    </location>
</feature>
<dbReference type="PROSITE" id="PS50943">
    <property type="entry name" value="HTH_CROC1"/>
    <property type="match status" value="1"/>
</dbReference>
<dbReference type="InterPro" id="IPR050400">
    <property type="entry name" value="Bact_Cytoskel_RodZ"/>
</dbReference>
<keyword evidence="2" id="KW-0812">Transmembrane</keyword>
<dbReference type="EMBL" id="JBHSFW010000001">
    <property type="protein sequence ID" value="MFC4617411.1"/>
    <property type="molecule type" value="Genomic_DNA"/>
</dbReference>
<gene>
    <name evidence="4" type="ORF">ACFO4N_01550</name>
</gene>
<keyword evidence="2" id="KW-1133">Transmembrane helix</keyword>
<dbReference type="SUPFAM" id="SSF47413">
    <property type="entry name" value="lambda repressor-like DNA-binding domains"/>
    <property type="match status" value="1"/>
</dbReference>
<evidence type="ECO:0000256" key="2">
    <source>
        <dbReference type="SAM" id="Phobius"/>
    </source>
</evidence>
<dbReference type="CDD" id="cd00093">
    <property type="entry name" value="HTH_XRE"/>
    <property type="match status" value="1"/>
</dbReference>
<comment type="caution">
    <text evidence="4">The sequence shown here is derived from an EMBL/GenBank/DDBJ whole genome shotgun (WGS) entry which is preliminary data.</text>
</comment>
<feature type="domain" description="HTH cro/C1-type" evidence="3">
    <location>
        <begin position="19"/>
        <end position="79"/>
    </location>
</feature>
<protein>
    <submittedName>
        <fullName evidence="4">Helix-turn-helix domain-containing protein</fullName>
    </submittedName>
</protein>
<evidence type="ECO:0000259" key="3">
    <source>
        <dbReference type="PROSITE" id="PS50943"/>
    </source>
</evidence>
<reference evidence="5" key="1">
    <citation type="journal article" date="2019" name="Int. J. Syst. Evol. Microbiol.">
        <title>The Global Catalogue of Microorganisms (GCM) 10K type strain sequencing project: providing services to taxonomists for standard genome sequencing and annotation.</title>
        <authorList>
            <consortium name="The Broad Institute Genomics Platform"/>
            <consortium name="The Broad Institute Genome Sequencing Center for Infectious Disease"/>
            <person name="Wu L."/>
            <person name="Ma J."/>
        </authorList>
    </citation>
    <scope>NUCLEOTIDE SEQUENCE [LARGE SCALE GENOMIC DNA]</scope>
    <source>
        <strain evidence="5">CGMCC 1.16306</strain>
    </source>
</reference>
<dbReference type="Proteomes" id="UP001596022">
    <property type="component" value="Unassembled WGS sequence"/>
</dbReference>
<dbReference type="PANTHER" id="PTHR34475:SF1">
    <property type="entry name" value="CYTOSKELETON PROTEIN RODZ"/>
    <property type="match status" value="1"/>
</dbReference>
<evidence type="ECO:0000313" key="5">
    <source>
        <dbReference type="Proteomes" id="UP001596022"/>
    </source>
</evidence>
<accession>A0ABV9GGK8</accession>
<proteinExistence type="predicted"/>
<dbReference type="Gene3D" id="1.10.260.40">
    <property type="entry name" value="lambda repressor-like DNA-binding domains"/>
    <property type="match status" value="1"/>
</dbReference>
<keyword evidence="5" id="KW-1185">Reference proteome</keyword>